<dbReference type="OrthoDB" id="435275at2759"/>
<protein>
    <recommendedName>
        <fullName evidence="6">Enhancer of polycomb-like protein</fullName>
    </recommendedName>
</protein>
<sequence>MPSVGMRRSTRVFGARVLRSGRQMWTEPREDIKYRRAVGGGNEWIRLLRNSADEGGDGSDGFNDLWQENEHLTAVEINAEPQIEENALEVRNMDKPCVIVYKRKRKRVELTSTGLSQEKRFGKKFVRRQWRENYRSAEPETCARFMSSTNWSPLLAVVANKSSYDSGYWISCFLSSVLSYMARARIGIRQLSAFVLVQPIFAAYSSGGVLFYQDSIPVNNPGFCIIWESSSFIPVFAVDFSAIPFCFDHMHTSMHLGSLHLARLLESHSVDSDVKDEEMTDLDFAESPPQVPLGRDPSCHVAVVSQSDDSGRRELSHTAVGLPKSPIGMMQLRSSHNIGKRSSLRRKRGRPSSAVRARKDSEALASGFFRIRQNGVQFPAAVPSHAPRKLDKGSLRGNIKELNPAPRLLTKDMRFASCAANLLIIEPDKCYREGGVIITLDLSASEKWSLAVVKDGMKRYSLTAQKVMMPSYSNRFTHATVWAAGGGWKLEFPYKQDWLIFKELYKECSDLNVRTPVASVIPLPGVQEVPITADSNCKPYVRPGSYITVANDELTRAMVKKSANYDMDSDDEKWLDKFNDELYADMEIGQLVTPETFELIIDALEKDCHCNPDDYWEEQAAYDFCRHLERKEVVEAIRNYWIKKRKQKCAALVRIFELYQPRRTEVIPKSVLRKKRTFKRHASQGGRAKQRTFLQAMVAKRDALQQNNLRKVQEAKATASRSEGLSFLKRQRAQVLMENADLATYKAIMALRIAEAAKVAEAPGMIASFFLG</sequence>
<dbReference type="Pfam" id="PF10513">
    <property type="entry name" value="EPL1"/>
    <property type="match status" value="1"/>
</dbReference>
<keyword evidence="3 6" id="KW-0805">Transcription regulation</keyword>
<keyword evidence="10" id="KW-1185">Reference proteome</keyword>
<evidence type="ECO:0000259" key="8">
    <source>
        <dbReference type="Pfam" id="PF10513"/>
    </source>
</evidence>
<dbReference type="GO" id="GO:0005634">
    <property type="term" value="C:nucleus"/>
    <property type="evidence" value="ECO:0007669"/>
    <property type="project" value="UniProtKB-SubCell"/>
</dbReference>
<dbReference type="STRING" id="429701.A0A2G9HR14"/>
<dbReference type="InterPro" id="IPR024943">
    <property type="entry name" value="Enhancer_polycomb"/>
</dbReference>
<evidence type="ECO:0000313" key="9">
    <source>
        <dbReference type="EMBL" id="PIN19968.1"/>
    </source>
</evidence>
<evidence type="ECO:0000256" key="5">
    <source>
        <dbReference type="ARBA" id="ARBA00023242"/>
    </source>
</evidence>
<feature type="region of interest" description="Disordered" evidence="7">
    <location>
        <begin position="306"/>
        <end position="359"/>
    </location>
</feature>
<dbReference type="AlphaFoldDB" id="A0A2G9HR14"/>
<gene>
    <name evidence="9" type="ORF">CDL12_07359</name>
</gene>
<accession>A0A2G9HR14</accession>
<proteinExistence type="inferred from homology"/>
<dbReference type="InterPro" id="IPR019542">
    <property type="entry name" value="Enhancer_polycomb-like_N"/>
</dbReference>
<evidence type="ECO:0000256" key="6">
    <source>
        <dbReference type="RuleBase" id="RU361124"/>
    </source>
</evidence>
<keyword evidence="4 6" id="KW-0804">Transcription</keyword>
<evidence type="ECO:0000256" key="4">
    <source>
        <dbReference type="ARBA" id="ARBA00023163"/>
    </source>
</evidence>
<feature type="compositionally biased region" description="Basic residues" evidence="7">
    <location>
        <begin position="338"/>
        <end position="350"/>
    </location>
</feature>
<evidence type="ECO:0000256" key="3">
    <source>
        <dbReference type="ARBA" id="ARBA00023015"/>
    </source>
</evidence>
<evidence type="ECO:0000256" key="2">
    <source>
        <dbReference type="ARBA" id="ARBA00008035"/>
    </source>
</evidence>
<organism evidence="9 10">
    <name type="scientific">Handroanthus impetiginosus</name>
    <dbReference type="NCBI Taxonomy" id="429701"/>
    <lineage>
        <taxon>Eukaryota</taxon>
        <taxon>Viridiplantae</taxon>
        <taxon>Streptophyta</taxon>
        <taxon>Embryophyta</taxon>
        <taxon>Tracheophyta</taxon>
        <taxon>Spermatophyta</taxon>
        <taxon>Magnoliopsida</taxon>
        <taxon>eudicotyledons</taxon>
        <taxon>Gunneridae</taxon>
        <taxon>Pentapetalae</taxon>
        <taxon>asterids</taxon>
        <taxon>lamiids</taxon>
        <taxon>Lamiales</taxon>
        <taxon>Bignoniaceae</taxon>
        <taxon>Crescentiina</taxon>
        <taxon>Tabebuia alliance</taxon>
        <taxon>Handroanthus</taxon>
    </lineage>
</organism>
<dbReference type="GO" id="GO:0035267">
    <property type="term" value="C:NuA4 histone acetyltransferase complex"/>
    <property type="evidence" value="ECO:0007669"/>
    <property type="project" value="InterPro"/>
</dbReference>
<dbReference type="EMBL" id="NKXS01001191">
    <property type="protein sequence ID" value="PIN19968.1"/>
    <property type="molecule type" value="Genomic_DNA"/>
</dbReference>
<feature type="domain" description="Enhancer of polycomb-like N-terminal" evidence="8">
    <location>
        <begin position="539"/>
        <end position="606"/>
    </location>
</feature>
<dbReference type="GO" id="GO:0006357">
    <property type="term" value="P:regulation of transcription by RNA polymerase II"/>
    <property type="evidence" value="ECO:0007669"/>
    <property type="project" value="InterPro"/>
</dbReference>
<evidence type="ECO:0000256" key="7">
    <source>
        <dbReference type="SAM" id="MobiDB-lite"/>
    </source>
</evidence>
<keyword evidence="5 6" id="KW-0539">Nucleus</keyword>
<comment type="caution">
    <text evidence="9">The sequence shown here is derived from an EMBL/GenBank/DDBJ whole genome shotgun (WGS) entry which is preliminary data.</text>
</comment>
<reference evidence="10" key="1">
    <citation type="journal article" date="2018" name="Gigascience">
        <title>Genome assembly of the Pink Ipe (Handroanthus impetiginosus, Bignoniaceae), a highly valued, ecologically keystone Neotropical timber forest tree.</title>
        <authorList>
            <person name="Silva-Junior O.B."/>
            <person name="Grattapaglia D."/>
            <person name="Novaes E."/>
            <person name="Collevatti R.G."/>
        </authorList>
    </citation>
    <scope>NUCLEOTIDE SEQUENCE [LARGE SCALE GENOMIC DNA]</scope>
    <source>
        <strain evidence="10">cv. UFG-1</strain>
    </source>
</reference>
<comment type="subcellular location">
    <subcellularLocation>
        <location evidence="1 6">Nucleus</location>
    </subcellularLocation>
</comment>
<dbReference type="PANTHER" id="PTHR14898">
    <property type="entry name" value="ENHANCER OF POLYCOMB"/>
    <property type="match status" value="1"/>
</dbReference>
<evidence type="ECO:0000256" key="1">
    <source>
        <dbReference type="ARBA" id="ARBA00004123"/>
    </source>
</evidence>
<dbReference type="Proteomes" id="UP000231279">
    <property type="component" value="Unassembled WGS sequence"/>
</dbReference>
<comment type="similarity">
    <text evidence="2 6">Belongs to the enhancer of polycomb family.</text>
</comment>
<evidence type="ECO:0000313" key="10">
    <source>
        <dbReference type="Proteomes" id="UP000231279"/>
    </source>
</evidence>
<name>A0A2G9HR14_9LAMI</name>